<dbReference type="Pfam" id="PF07859">
    <property type="entry name" value="Abhydrolase_3"/>
    <property type="match status" value="1"/>
</dbReference>
<dbReference type="InterPro" id="IPR050300">
    <property type="entry name" value="GDXG_lipolytic_enzyme"/>
</dbReference>
<dbReference type="GO" id="GO:0016787">
    <property type="term" value="F:hydrolase activity"/>
    <property type="evidence" value="ECO:0007669"/>
    <property type="project" value="UniProtKB-KW"/>
</dbReference>
<evidence type="ECO:0000313" key="3">
    <source>
        <dbReference type="EMBL" id="KIW69496.1"/>
    </source>
</evidence>
<keyword evidence="1" id="KW-0378">Hydrolase</keyword>
<name>A0A0D2CWH6_9EURO</name>
<reference evidence="3 4" key="1">
    <citation type="submission" date="2015-01" db="EMBL/GenBank/DDBJ databases">
        <title>The Genome Sequence of Capronia semiimmersa CBS27337.</title>
        <authorList>
            <consortium name="The Broad Institute Genomics Platform"/>
            <person name="Cuomo C."/>
            <person name="de Hoog S."/>
            <person name="Gorbushina A."/>
            <person name="Stielow B."/>
            <person name="Teixiera M."/>
            <person name="Abouelleil A."/>
            <person name="Chapman S.B."/>
            <person name="Priest M."/>
            <person name="Young S.K."/>
            <person name="Wortman J."/>
            <person name="Nusbaum C."/>
            <person name="Birren B."/>
        </authorList>
    </citation>
    <scope>NUCLEOTIDE SEQUENCE [LARGE SCALE GENOMIC DNA]</scope>
    <source>
        <strain evidence="3 4">CBS 27337</strain>
    </source>
</reference>
<dbReference type="PANTHER" id="PTHR48081">
    <property type="entry name" value="AB HYDROLASE SUPERFAMILY PROTEIN C4A8.06C"/>
    <property type="match status" value="1"/>
</dbReference>
<dbReference type="HOGENOM" id="CLU_012494_9_1_1"/>
<dbReference type="STRING" id="5601.A0A0D2CWH6"/>
<keyword evidence="4" id="KW-1185">Reference proteome</keyword>
<protein>
    <recommendedName>
        <fullName evidence="2">Alpha/beta hydrolase fold-3 domain-containing protein</fullName>
    </recommendedName>
</protein>
<dbReference type="EMBL" id="KN846958">
    <property type="protein sequence ID" value="KIW69496.1"/>
    <property type="molecule type" value="Genomic_DNA"/>
</dbReference>
<evidence type="ECO:0000256" key="1">
    <source>
        <dbReference type="ARBA" id="ARBA00022801"/>
    </source>
</evidence>
<feature type="domain" description="Alpha/beta hydrolase fold-3" evidence="2">
    <location>
        <begin position="64"/>
        <end position="186"/>
    </location>
</feature>
<proteinExistence type="predicted"/>
<sequence>MSDQGFLAYADVLRGLDFDKFSPNFDVLESSYPSANGKDQIRLHILVPKSISHGQRQRMVPLMVRIHGGYLVTGSSLYAPYFGRWTLQYAIQAGAIIVSPNYRLLPESNGTEILADMDAFWHWLRGGEVDSILTKSGFESLRVDLEQTLVMGESSGGYLAMHLMLTYPNDIQAVVAVYPVLDLKSDFFTKAYSKPIAGLPNRPVHVLENHLNKIRSIPRHQLQPVPEADPPDRLELSFAMVQHGRYLEFLGQDNRRLFPMERITDEIDADAAHAGAKLPFMFIFHGKDDRFVPCQGTVHFIETLAKTRPRARYHLELQPGDHGFDAPASIETTTWLRDGLNLTSSAWLKGKTGCSL</sequence>
<dbReference type="PANTHER" id="PTHR48081:SF3">
    <property type="entry name" value="ALPHA_BETA HYDROLASE FOLD-3 DOMAIN-CONTAINING PROTEIN"/>
    <property type="match status" value="1"/>
</dbReference>
<organism evidence="3 4">
    <name type="scientific">Phialophora macrospora</name>
    <dbReference type="NCBI Taxonomy" id="1851006"/>
    <lineage>
        <taxon>Eukaryota</taxon>
        <taxon>Fungi</taxon>
        <taxon>Dikarya</taxon>
        <taxon>Ascomycota</taxon>
        <taxon>Pezizomycotina</taxon>
        <taxon>Eurotiomycetes</taxon>
        <taxon>Chaetothyriomycetidae</taxon>
        <taxon>Chaetothyriales</taxon>
        <taxon>Herpotrichiellaceae</taxon>
        <taxon>Phialophora</taxon>
    </lineage>
</organism>
<dbReference type="Gene3D" id="3.40.50.1820">
    <property type="entry name" value="alpha/beta hydrolase"/>
    <property type="match status" value="1"/>
</dbReference>
<evidence type="ECO:0000259" key="2">
    <source>
        <dbReference type="Pfam" id="PF07859"/>
    </source>
</evidence>
<evidence type="ECO:0000313" key="4">
    <source>
        <dbReference type="Proteomes" id="UP000054266"/>
    </source>
</evidence>
<dbReference type="SUPFAM" id="SSF53474">
    <property type="entry name" value="alpha/beta-Hydrolases"/>
    <property type="match status" value="1"/>
</dbReference>
<dbReference type="Proteomes" id="UP000054266">
    <property type="component" value="Unassembled WGS sequence"/>
</dbReference>
<dbReference type="AlphaFoldDB" id="A0A0D2CWH6"/>
<dbReference type="InterPro" id="IPR029058">
    <property type="entry name" value="AB_hydrolase_fold"/>
</dbReference>
<gene>
    <name evidence="3" type="ORF">PV04_05369</name>
</gene>
<accession>A0A0D2CWH6</accession>
<dbReference type="InterPro" id="IPR013094">
    <property type="entry name" value="AB_hydrolase_3"/>
</dbReference>